<sequence length="1076" mass="114861">MEVSLERECSALGGLFHQIIMDMKNGTPLWEDLVAKATKLHTCLRATLQAIAAYLDAFQKIADAATNARGATKEIGTALTRICLRHKAVEARMKTFSTAMMDCLVIPLQEKLEDWKKTVINLDKDHAKEYKRAKAELKKRSTDTLRLQKKARKGCGGDLAKRVESCLADVTERRQLLEAAEKQAVRAALIEERARFCAFATFLKPVVDEEVAMLSEMGHLQEVVEVLDKHTADPLVLPPASEQVIADLKGSESSWTFQTPPSSPSSLGSRKSSMCSISSLNSSSSGSTKSHHSPSHHYWHRSLSQRPLPSGRSSTLSGTFGSVSRGSVLGGPLHLSSVSSQDSGFTSQDGLQLARSNQTTNLSEHSGGSSNGSTPTTPHALLPNQNNTATWPNLQETLQFERAASAILNERPHTISSAYERGHQRPPLTVYTFHAPDNNLSHSQPVSPVSGSVSGSGSGSAESSGATAGSPATPVAHSSPQPIYASRNEVGTGSPQPIYASRNEVGMRTASPQPIYASRAEINSQSIYGSRSDYSGGSPQPIYAALNDPNGGSPSPSPKPQAIYARPPVIPQRHSSLERPSVPAKAPGSTGRVPNALSANPHTQHLRENQVPTYVNMHELASMAASKAQEMTFLPPPPPELVSNANDTHDKVDGPERDGSTSESSLESSSGYGSQTAIAMMDDGNHLEGYAVGRGGTLLRRGSNQGPKPPPPTRRTSSISTTGQQQQHQQQQQQQQQQQPSQTQPSHPGSHPHHPPIAKTGSMENLPPPPAYLLDPESHHHQDDALLPQGTVKKVASELKEKLGNAPGNATALNSVIAQNAKLMASIKKQSGNTNMKTVKLSAPGVVGMPQQQRTSSLGRMTAVEALRAGAGGCFTGPELMRTSASGISVPVAQPKGADDDGEGLTSVADAVRTLTELKHQPASPVQVRRTHSLRSQSAERKALHGEAPAGVGGVGSNFIAALSAKLGPTLSPRHSRRHSEDFQPLGGATGSPRMGSMGSMGHSLRESLSARLSHQQQVQVQQKQEQKASRVRQWINMRTAPDPATCHDSLMDQIKRGKPLKKTGGVNDRSAPRIL</sequence>
<feature type="region of interest" description="Disordered" evidence="1">
    <location>
        <begin position="358"/>
        <end position="389"/>
    </location>
</feature>
<feature type="compositionally biased region" description="Low complexity" evidence="1">
    <location>
        <begin position="366"/>
        <end position="378"/>
    </location>
</feature>
<dbReference type="GeneID" id="117643116"/>
<name>A0A6P8ZKU0_THRPL</name>
<feature type="region of interest" description="Disordered" evidence="1">
    <location>
        <begin position="920"/>
        <end position="951"/>
    </location>
</feature>
<dbReference type="GO" id="GO:0015629">
    <property type="term" value="C:actin cytoskeleton"/>
    <property type="evidence" value="ECO:0007669"/>
    <property type="project" value="TreeGrafter"/>
</dbReference>
<dbReference type="GO" id="GO:0007009">
    <property type="term" value="P:plasma membrane organization"/>
    <property type="evidence" value="ECO:0007669"/>
    <property type="project" value="InterPro"/>
</dbReference>
<evidence type="ECO:0000259" key="2">
    <source>
        <dbReference type="PROSITE" id="PS51082"/>
    </source>
</evidence>
<feature type="compositionally biased region" description="Polar residues" evidence="1">
    <location>
        <begin position="528"/>
        <end position="538"/>
    </location>
</feature>
<feature type="region of interest" description="Disordered" evidence="1">
    <location>
        <begin position="528"/>
        <end position="609"/>
    </location>
</feature>
<reference evidence="5" key="1">
    <citation type="submission" date="2025-08" db="UniProtKB">
        <authorList>
            <consortium name="RefSeq"/>
        </authorList>
    </citation>
    <scope>IDENTIFICATION</scope>
    <source>
        <tissue evidence="5">Total insect</tissue>
    </source>
</reference>
<dbReference type="RefSeq" id="XP_034237689.1">
    <property type="nucleotide sequence ID" value="XM_034381798.1"/>
</dbReference>
<dbReference type="GO" id="GO:0009898">
    <property type="term" value="C:cytoplasmic side of plasma membrane"/>
    <property type="evidence" value="ECO:0007669"/>
    <property type="project" value="TreeGrafter"/>
</dbReference>
<feature type="compositionally biased region" description="Low complexity" evidence="1">
    <location>
        <begin position="661"/>
        <end position="672"/>
    </location>
</feature>
<dbReference type="KEGG" id="tpal:117643116"/>
<dbReference type="PROSITE" id="PS51338">
    <property type="entry name" value="IMD"/>
    <property type="match status" value="1"/>
</dbReference>
<dbReference type="PROSITE" id="PS51082">
    <property type="entry name" value="WH2"/>
    <property type="match status" value="1"/>
</dbReference>
<accession>A0A6P8ZKU0</accession>
<dbReference type="InterPro" id="IPR003124">
    <property type="entry name" value="WH2_dom"/>
</dbReference>
<dbReference type="Pfam" id="PF08397">
    <property type="entry name" value="IMD"/>
    <property type="match status" value="1"/>
</dbReference>
<dbReference type="CTD" id="2768716"/>
<dbReference type="GO" id="GO:0030031">
    <property type="term" value="P:cell projection assembly"/>
    <property type="evidence" value="ECO:0007669"/>
    <property type="project" value="TreeGrafter"/>
</dbReference>
<dbReference type="InterPro" id="IPR030127">
    <property type="entry name" value="MTSS1/MTSS2"/>
</dbReference>
<feature type="region of interest" description="Disordered" evidence="1">
    <location>
        <begin position="631"/>
        <end position="672"/>
    </location>
</feature>
<feature type="compositionally biased region" description="Basic and acidic residues" evidence="1">
    <location>
        <begin position="647"/>
        <end position="660"/>
    </location>
</feature>
<dbReference type="InParanoid" id="A0A6P8ZKU0"/>
<dbReference type="PANTHER" id="PTHR15708">
    <property type="entry name" value="ACTIN BUNDLING/MISSING IN METASTASIS-RELATED"/>
    <property type="match status" value="1"/>
</dbReference>
<organism evidence="5">
    <name type="scientific">Thrips palmi</name>
    <name type="common">Melon thrips</name>
    <dbReference type="NCBI Taxonomy" id="161013"/>
    <lineage>
        <taxon>Eukaryota</taxon>
        <taxon>Metazoa</taxon>
        <taxon>Ecdysozoa</taxon>
        <taxon>Arthropoda</taxon>
        <taxon>Hexapoda</taxon>
        <taxon>Insecta</taxon>
        <taxon>Pterygota</taxon>
        <taxon>Neoptera</taxon>
        <taxon>Paraneoptera</taxon>
        <taxon>Thysanoptera</taxon>
        <taxon>Terebrantia</taxon>
        <taxon>Thripoidea</taxon>
        <taxon>Thripidae</taxon>
        <taxon>Thrips</taxon>
    </lineage>
</organism>
<dbReference type="AlphaFoldDB" id="A0A6P8ZKU0"/>
<feature type="domain" description="WH2" evidence="2">
    <location>
        <begin position="1047"/>
        <end position="1064"/>
    </location>
</feature>
<feature type="domain" description="IMD" evidence="3">
    <location>
        <begin position="1"/>
        <end position="251"/>
    </location>
</feature>
<dbReference type="Gene3D" id="1.20.1270.60">
    <property type="entry name" value="Arfaptin homology (AH) domain/BAR domain"/>
    <property type="match status" value="1"/>
</dbReference>
<feature type="region of interest" description="Disordered" evidence="1">
    <location>
        <begin position="429"/>
        <end position="499"/>
    </location>
</feature>
<dbReference type="PANTHER" id="PTHR15708:SF4">
    <property type="entry name" value="FI21477P1-RELATED"/>
    <property type="match status" value="1"/>
</dbReference>
<protein>
    <submittedName>
        <fullName evidence="5">Protein MTSS 1</fullName>
    </submittedName>
</protein>
<dbReference type="OrthoDB" id="10061327at2759"/>
<feature type="region of interest" description="Disordered" evidence="1">
    <location>
        <begin position="1056"/>
        <end position="1076"/>
    </location>
</feature>
<dbReference type="SUPFAM" id="SSF103657">
    <property type="entry name" value="BAR/IMD domain-like"/>
    <property type="match status" value="1"/>
</dbReference>
<feature type="region of interest" description="Disordered" evidence="1">
    <location>
        <begin position="970"/>
        <end position="1002"/>
    </location>
</feature>
<evidence type="ECO:0000313" key="5">
    <source>
        <dbReference type="RefSeq" id="XP_034237689.1"/>
    </source>
</evidence>
<dbReference type="GO" id="GO:0005543">
    <property type="term" value="F:phospholipid binding"/>
    <property type="evidence" value="ECO:0007669"/>
    <property type="project" value="TreeGrafter"/>
</dbReference>
<evidence type="ECO:0000313" key="4">
    <source>
        <dbReference type="Proteomes" id="UP000515158"/>
    </source>
</evidence>
<feature type="compositionally biased region" description="Low complexity" evidence="1">
    <location>
        <begin position="714"/>
        <end position="749"/>
    </location>
</feature>
<feature type="compositionally biased region" description="Low complexity" evidence="1">
    <location>
        <begin position="441"/>
        <end position="471"/>
    </location>
</feature>
<dbReference type="Proteomes" id="UP000515158">
    <property type="component" value="Unplaced"/>
</dbReference>
<keyword evidence="4" id="KW-1185">Reference proteome</keyword>
<feature type="compositionally biased region" description="Polar residues" evidence="1">
    <location>
        <begin position="302"/>
        <end position="319"/>
    </location>
</feature>
<evidence type="ECO:0000259" key="3">
    <source>
        <dbReference type="PROSITE" id="PS51338"/>
    </source>
</evidence>
<evidence type="ECO:0000256" key="1">
    <source>
        <dbReference type="SAM" id="MobiDB-lite"/>
    </source>
</evidence>
<feature type="compositionally biased region" description="Low complexity" evidence="1">
    <location>
        <begin position="264"/>
        <end position="288"/>
    </location>
</feature>
<dbReference type="InterPro" id="IPR013606">
    <property type="entry name" value="I-BAR_dom"/>
</dbReference>
<feature type="compositionally biased region" description="Basic residues" evidence="1">
    <location>
        <begin position="289"/>
        <end position="300"/>
    </location>
</feature>
<feature type="region of interest" description="Disordered" evidence="1">
    <location>
        <begin position="252"/>
        <end position="319"/>
    </location>
</feature>
<gene>
    <name evidence="5" type="primary">LOC117643116</name>
</gene>
<dbReference type="GO" id="GO:0003779">
    <property type="term" value="F:actin binding"/>
    <property type="evidence" value="ECO:0007669"/>
    <property type="project" value="InterPro"/>
</dbReference>
<dbReference type="InterPro" id="IPR027267">
    <property type="entry name" value="AH/BAR_dom_sf"/>
</dbReference>
<proteinExistence type="predicted"/>
<feature type="region of interest" description="Disordered" evidence="1">
    <location>
        <begin position="696"/>
        <end position="783"/>
    </location>
</feature>